<gene>
    <name evidence="2" type="ORF">IEQ34_017030</name>
</gene>
<sequence>MDLPYIYVAQTLSLGSPRSKDMFQNLEALTAMDARDYYARSEMNPAAPHHPNALIPGDVARLDSSPDESGHRTIVGRTSAHKLHSRTQGSKPRHLLHTPVTTTVSSQPQKIPRLPLPQLPAPTTLRRPQKPCEEHRRLPPARRRPHLRRLLQQCCRRHIRRSRPHLRPVKSTQRDLLFRRLIRCIAQTFGPAAADRGGCFLSECIAESSVGDEAILAREKCAAIAAVLAGPTGLGVGLVIRLDGVALPTSLALPLLLPVLSAEVFLNAGEVAEGAGRVMVDAAGLGADVHSFSGRRPARWVLPELPR</sequence>
<dbReference type="EMBL" id="JAGFBR010000015">
    <property type="protein sequence ID" value="KAH0455106.1"/>
    <property type="molecule type" value="Genomic_DNA"/>
</dbReference>
<keyword evidence="3" id="KW-1185">Reference proteome</keyword>
<evidence type="ECO:0000256" key="1">
    <source>
        <dbReference type="SAM" id="MobiDB-lite"/>
    </source>
</evidence>
<proteinExistence type="predicted"/>
<dbReference type="AlphaFoldDB" id="A0AAV7GGC2"/>
<comment type="caution">
    <text evidence="2">The sequence shown here is derived from an EMBL/GenBank/DDBJ whole genome shotgun (WGS) entry which is preliminary data.</text>
</comment>
<organism evidence="2 3">
    <name type="scientific">Dendrobium chrysotoxum</name>
    <name type="common">Orchid</name>
    <dbReference type="NCBI Taxonomy" id="161865"/>
    <lineage>
        <taxon>Eukaryota</taxon>
        <taxon>Viridiplantae</taxon>
        <taxon>Streptophyta</taxon>
        <taxon>Embryophyta</taxon>
        <taxon>Tracheophyta</taxon>
        <taxon>Spermatophyta</taxon>
        <taxon>Magnoliopsida</taxon>
        <taxon>Liliopsida</taxon>
        <taxon>Asparagales</taxon>
        <taxon>Orchidaceae</taxon>
        <taxon>Epidendroideae</taxon>
        <taxon>Malaxideae</taxon>
        <taxon>Dendrobiinae</taxon>
        <taxon>Dendrobium</taxon>
    </lineage>
</organism>
<feature type="compositionally biased region" description="Basic residues" evidence="1">
    <location>
        <begin position="79"/>
        <end position="96"/>
    </location>
</feature>
<protein>
    <submittedName>
        <fullName evidence="2">Uncharacterized protein</fullName>
    </submittedName>
</protein>
<accession>A0AAV7GGC2</accession>
<feature type="region of interest" description="Disordered" evidence="1">
    <location>
        <begin position="44"/>
        <end position="138"/>
    </location>
</feature>
<dbReference type="Proteomes" id="UP000775213">
    <property type="component" value="Unassembled WGS sequence"/>
</dbReference>
<reference evidence="2 3" key="1">
    <citation type="journal article" date="2021" name="Hortic Res">
        <title>Chromosome-scale assembly of the Dendrobium chrysotoxum genome enhances the understanding of orchid evolution.</title>
        <authorList>
            <person name="Zhang Y."/>
            <person name="Zhang G.Q."/>
            <person name="Zhang D."/>
            <person name="Liu X.D."/>
            <person name="Xu X.Y."/>
            <person name="Sun W.H."/>
            <person name="Yu X."/>
            <person name="Zhu X."/>
            <person name="Wang Z.W."/>
            <person name="Zhao X."/>
            <person name="Zhong W.Y."/>
            <person name="Chen H."/>
            <person name="Yin W.L."/>
            <person name="Huang T."/>
            <person name="Niu S.C."/>
            <person name="Liu Z.J."/>
        </authorList>
    </citation>
    <scope>NUCLEOTIDE SEQUENCE [LARGE SCALE GENOMIC DNA]</scope>
    <source>
        <strain evidence="2">Lindl</strain>
    </source>
</reference>
<evidence type="ECO:0000313" key="3">
    <source>
        <dbReference type="Proteomes" id="UP000775213"/>
    </source>
</evidence>
<name>A0AAV7GGC2_DENCH</name>
<evidence type="ECO:0000313" key="2">
    <source>
        <dbReference type="EMBL" id="KAH0455106.1"/>
    </source>
</evidence>
<feature type="compositionally biased region" description="Polar residues" evidence="1">
    <location>
        <begin position="99"/>
        <end position="109"/>
    </location>
</feature>